<dbReference type="EMBL" id="HBUE01144801">
    <property type="protein sequence ID" value="CAG6502405.1"/>
    <property type="molecule type" value="Transcribed_RNA"/>
</dbReference>
<name>A0A8D8D4C5_CULPI</name>
<organism evidence="2">
    <name type="scientific">Culex pipiens</name>
    <name type="common">House mosquito</name>
    <dbReference type="NCBI Taxonomy" id="7175"/>
    <lineage>
        <taxon>Eukaryota</taxon>
        <taxon>Metazoa</taxon>
        <taxon>Ecdysozoa</taxon>
        <taxon>Arthropoda</taxon>
        <taxon>Hexapoda</taxon>
        <taxon>Insecta</taxon>
        <taxon>Pterygota</taxon>
        <taxon>Neoptera</taxon>
        <taxon>Endopterygota</taxon>
        <taxon>Diptera</taxon>
        <taxon>Nematocera</taxon>
        <taxon>Culicoidea</taxon>
        <taxon>Culicidae</taxon>
        <taxon>Culicinae</taxon>
        <taxon>Culicini</taxon>
        <taxon>Culex</taxon>
        <taxon>Culex</taxon>
    </lineage>
</organism>
<dbReference type="PROSITE" id="PS01122">
    <property type="entry name" value="CASPASE_CYS"/>
    <property type="match status" value="1"/>
</dbReference>
<dbReference type="PANTHER" id="PTHR10454">
    <property type="entry name" value="CASPASE"/>
    <property type="match status" value="1"/>
</dbReference>
<dbReference type="SUPFAM" id="SSF52129">
    <property type="entry name" value="Caspase-like"/>
    <property type="match status" value="1"/>
</dbReference>
<reference evidence="2" key="1">
    <citation type="submission" date="2021-05" db="EMBL/GenBank/DDBJ databases">
        <authorList>
            <person name="Alioto T."/>
            <person name="Alioto T."/>
            <person name="Gomez Garrido J."/>
        </authorList>
    </citation>
    <scope>NUCLEOTIDE SEQUENCE</scope>
</reference>
<dbReference type="PANTHER" id="PTHR10454:SF232">
    <property type="entry name" value="AT03047P-RELATED"/>
    <property type="match status" value="1"/>
</dbReference>
<dbReference type="GO" id="GO:0005737">
    <property type="term" value="C:cytoplasm"/>
    <property type="evidence" value="ECO:0007669"/>
    <property type="project" value="TreeGrafter"/>
</dbReference>
<sequence length="100" mass="11286">MVVILTHGNQDDTLMAKDQSYKLYELIDQFSPTHLPSMAGKPKIFMVQACRGGRDDLGVNLYVVKNDSSCTQEDSLCSETRVFTYPRYADLLIMMASHYG</sequence>
<evidence type="ECO:0000313" key="2">
    <source>
        <dbReference type="EMBL" id="CAG6502405.1"/>
    </source>
</evidence>
<dbReference type="Gene3D" id="3.40.50.1460">
    <property type="match status" value="1"/>
</dbReference>
<dbReference type="AlphaFoldDB" id="A0A8D8D4C5"/>
<protein>
    <submittedName>
        <fullName evidence="2">Caspase</fullName>
    </submittedName>
</protein>
<dbReference type="GO" id="GO:0043525">
    <property type="term" value="P:positive regulation of neuron apoptotic process"/>
    <property type="evidence" value="ECO:0007669"/>
    <property type="project" value="TreeGrafter"/>
</dbReference>
<feature type="domain" description="Caspase family p20" evidence="1">
    <location>
        <begin position="1"/>
        <end position="54"/>
    </location>
</feature>
<dbReference type="InterPro" id="IPR029030">
    <property type="entry name" value="Caspase-like_dom_sf"/>
</dbReference>
<proteinExistence type="predicted"/>
<dbReference type="EMBL" id="HBUE01249650">
    <property type="protein sequence ID" value="CAG6553644.1"/>
    <property type="molecule type" value="Transcribed_RNA"/>
</dbReference>
<dbReference type="Pfam" id="PF00656">
    <property type="entry name" value="Peptidase_C14"/>
    <property type="match status" value="1"/>
</dbReference>
<evidence type="ECO:0000259" key="1">
    <source>
        <dbReference type="PROSITE" id="PS50208"/>
    </source>
</evidence>
<dbReference type="InterPro" id="IPR033139">
    <property type="entry name" value="Caspase_cys_AS"/>
</dbReference>
<dbReference type="GO" id="GO:0006508">
    <property type="term" value="P:proteolysis"/>
    <property type="evidence" value="ECO:0007669"/>
    <property type="project" value="InterPro"/>
</dbReference>
<accession>A0A8D8D4C5</accession>
<dbReference type="InterPro" id="IPR002398">
    <property type="entry name" value="Pept_C14"/>
</dbReference>
<dbReference type="PROSITE" id="PS50208">
    <property type="entry name" value="CASPASE_P20"/>
    <property type="match status" value="1"/>
</dbReference>
<dbReference type="InterPro" id="IPR001309">
    <property type="entry name" value="Pept_C14_p20"/>
</dbReference>
<dbReference type="GO" id="GO:0006915">
    <property type="term" value="P:apoptotic process"/>
    <property type="evidence" value="ECO:0007669"/>
    <property type="project" value="TreeGrafter"/>
</dbReference>
<dbReference type="InterPro" id="IPR011600">
    <property type="entry name" value="Pept_C14_caspase"/>
</dbReference>
<dbReference type="GO" id="GO:0004197">
    <property type="term" value="F:cysteine-type endopeptidase activity"/>
    <property type="evidence" value="ECO:0007669"/>
    <property type="project" value="InterPro"/>
</dbReference>